<dbReference type="SUPFAM" id="SSF56784">
    <property type="entry name" value="HAD-like"/>
    <property type="match status" value="1"/>
</dbReference>
<feature type="transmembrane region" description="Helical" evidence="16">
    <location>
        <begin position="588"/>
        <end position="611"/>
    </location>
</feature>
<evidence type="ECO:0000256" key="2">
    <source>
        <dbReference type="ARBA" id="ARBA00022448"/>
    </source>
</evidence>
<feature type="transmembrane region" description="Helical" evidence="16">
    <location>
        <begin position="62"/>
        <end position="83"/>
    </location>
</feature>
<feature type="binding site" evidence="16">
    <location>
        <position position="351"/>
    </location>
    <ligand>
        <name>ATP</name>
        <dbReference type="ChEBI" id="CHEBI:30616"/>
    </ligand>
</feature>
<accession>A0A497UQ91</accession>
<keyword evidence="12 16" id="KW-1278">Translocase</keyword>
<keyword evidence="15 16" id="KW-0472">Membrane</keyword>
<feature type="binding site" evidence="16">
    <location>
        <position position="347"/>
    </location>
    <ligand>
        <name>ATP</name>
        <dbReference type="ChEBI" id="CHEBI:30616"/>
    </ligand>
</feature>
<keyword evidence="13 16" id="KW-1133">Transmembrane helix</keyword>
<evidence type="ECO:0000256" key="16">
    <source>
        <dbReference type="HAMAP-Rule" id="MF_00285"/>
    </source>
</evidence>
<dbReference type="Proteomes" id="UP000275027">
    <property type="component" value="Unassembled WGS sequence"/>
</dbReference>
<evidence type="ECO:0000256" key="12">
    <source>
        <dbReference type="ARBA" id="ARBA00022967"/>
    </source>
</evidence>
<gene>
    <name evidence="16" type="primary">kdpB</name>
    <name evidence="18" type="ORF">B0G92_2032</name>
    <name evidence="19" type="ORF">CLV50_2018</name>
</gene>
<feature type="binding site" evidence="16">
    <location>
        <begin position="377"/>
        <end position="384"/>
    </location>
    <ligand>
        <name>ATP</name>
        <dbReference type="ChEBI" id="CHEBI:30616"/>
    </ligand>
</feature>
<dbReference type="EMBL" id="PJND01000008">
    <property type="protein sequence ID" value="PKW20755.1"/>
    <property type="molecule type" value="Genomic_DNA"/>
</dbReference>
<dbReference type="SFLD" id="SFLDS00003">
    <property type="entry name" value="Haloacid_Dehalogenase"/>
    <property type="match status" value="1"/>
</dbReference>
<dbReference type="FunFam" id="2.70.150.10:FF:000033">
    <property type="entry name" value="Potassium-transporting ATPase ATP-binding subunit"/>
    <property type="match status" value="1"/>
</dbReference>
<evidence type="ECO:0000256" key="15">
    <source>
        <dbReference type="ARBA" id="ARBA00023136"/>
    </source>
</evidence>
<sequence>MKTQNKSLFQKELLKEAFVQSFLKLNPATLFRNPIMFTVEIGTVVMLCVCLWILTGEESQGSFVYNLTVFIILLFTLLFANFAEAIAEARGKAQADSLRKTREETPAKKIFPVGEMYVDELQIVPSSSLVKGDIFICEAGDTIPTDGEIIEGLATIDESAITGESAPVIREAGGDKSSVTGGTKVLSDKIKVRVTTEPGESFLDKMIALVEGASRQKTPNEIALTILLAGFTLVFIIVCTTLKPFADYANITITIASFISLFVCLIPTTIGGLLSAIGIAGMDRALRANVITKSGKAVETAGDIDVLLLDKTGTITIGNRKATQFYPTAGISEQEFIKASILSSLADETPEGKSIIELAGKEATKNLSIEGATLIKFTAETRSSGVTLPDGTRIRKGAYDAIRKLSEKAGNTFPNDTSDRVTEISSNGGTPLVVSENDKVLGVIELQDIIKPGIQERFERLRRMGVKTVMVTGDNPLTAKFIAEKAGVDDFIAEAKPEDKMNYIKNEQIKGKLVAMMGDGTNDAPALAQADVGVAMNSGTQAAKEAGNMVDLDNDPTKLIEIVEIGKQLLMTRGTLTTFSIANDVAKYFAIIPALFITAIPALKGLNIMHLHSPESAILSAVIFNAVVIPFLIPLALKGVTYKPIGASALLRRNLLFYGLGGIIVPFIGIKIIDMIVTLFI</sequence>
<feature type="binding site" evidence="16">
    <location>
        <position position="396"/>
    </location>
    <ligand>
        <name>ATP</name>
        <dbReference type="ChEBI" id="CHEBI:30616"/>
    </ligand>
</feature>
<dbReference type="PANTHER" id="PTHR43743">
    <property type="entry name" value="POTASSIUM-TRANSPORTING ATPASE ATP-BINDING SUBUNIT"/>
    <property type="match status" value="1"/>
</dbReference>
<dbReference type="PANTHER" id="PTHR43743:SF1">
    <property type="entry name" value="POTASSIUM-TRANSPORTING ATPASE ATP-BINDING SUBUNIT"/>
    <property type="match status" value="1"/>
</dbReference>
<keyword evidence="7 16" id="KW-0479">Metal-binding</keyword>
<comment type="catalytic activity">
    <reaction evidence="16">
        <text>K(+)(out) + ATP + H2O = K(+)(in) + ADP + phosphate + H(+)</text>
        <dbReference type="Rhea" id="RHEA:16777"/>
        <dbReference type="ChEBI" id="CHEBI:15377"/>
        <dbReference type="ChEBI" id="CHEBI:15378"/>
        <dbReference type="ChEBI" id="CHEBI:29103"/>
        <dbReference type="ChEBI" id="CHEBI:30616"/>
        <dbReference type="ChEBI" id="CHEBI:43474"/>
        <dbReference type="ChEBI" id="CHEBI:456216"/>
        <dbReference type="EC" id="7.2.2.6"/>
    </reaction>
</comment>
<dbReference type="Proteomes" id="UP000233767">
    <property type="component" value="Unassembled WGS sequence"/>
</dbReference>
<keyword evidence="8 16" id="KW-0547">Nucleotide-binding</keyword>
<feature type="transmembrane region" description="Helical" evidence="16">
    <location>
        <begin position="251"/>
        <end position="277"/>
    </location>
</feature>
<feature type="transmembrane region" description="Helical" evidence="16">
    <location>
        <begin position="657"/>
        <end position="680"/>
    </location>
</feature>
<dbReference type="Gene3D" id="3.40.50.1000">
    <property type="entry name" value="HAD superfamily/HAD-like"/>
    <property type="match status" value="1"/>
</dbReference>
<evidence type="ECO:0000256" key="10">
    <source>
        <dbReference type="ARBA" id="ARBA00022842"/>
    </source>
</evidence>
<dbReference type="NCBIfam" id="TIGR01494">
    <property type="entry name" value="ATPase_P-type"/>
    <property type="match status" value="2"/>
</dbReference>
<protein>
    <recommendedName>
        <fullName evidence="16">Potassium-transporting ATPase ATP-binding subunit</fullName>
        <ecNumber evidence="16">7.2.2.6</ecNumber>
    </recommendedName>
    <alternativeName>
        <fullName evidence="16">ATP phosphohydrolase [potassium-transporting] B chain</fullName>
    </alternativeName>
    <alternativeName>
        <fullName evidence="16">Potassium-binding and translocating subunit B</fullName>
    </alternativeName>
    <alternativeName>
        <fullName evidence="16">Potassium-translocating ATPase B chain</fullName>
    </alternativeName>
</protein>
<comment type="subcellular location">
    <subcellularLocation>
        <location evidence="16">Cell membrane</location>
        <topology evidence="16">Multi-pass membrane protein</topology>
    </subcellularLocation>
    <subcellularLocation>
        <location evidence="1">Membrane</location>
    </subcellularLocation>
</comment>
<keyword evidence="9 16" id="KW-0067">ATP-binding</keyword>
<evidence type="ECO:0000256" key="13">
    <source>
        <dbReference type="ARBA" id="ARBA00022989"/>
    </source>
</evidence>
<dbReference type="SUPFAM" id="SSF81653">
    <property type="entry name" value="Calcium ATPase, transduction domain A"/>
    <property type="match status" value="1"/>
</dbReference>
<evidence type="ECO:0000313" key="20">
    <source>
        <dbReference type="Proteomes" id="UP000233767"/>
    </source>
</evidence>
<evidence type="ECO:0000256" key="3">
    <source>
        <dbReference type="ARBA" id="ARBA00022475"/>
    </source>
</evidence>
<evidence type="ECO:0000313" key="19">
    <source>
        <dbReference type="EMBL" id="RLJ30605.1"/>
    </source>
</evidence>
<evidence type="ECO:0000256" key="11">
    <source>
        <dbReference type="ARBA" id="ARBA00022958"/>
    </source>
</evidence>
<keyword evidence="11 16" id="KW-0630">Potassium</keyword>
<comment type="similarity">
    <text evidence="16">Belongs to the cation transport ATPase (P-type) (TC 3.A.3) family. Type IA subfamily.</text>
</comment>
<feature type="transmembrane region" description="Helical" evidence="16">
    <location>
        <begin position="222"/>
        <end position="245"/>
    </location>
</feature>
<keyword evidence="10 16" id="KW-0460">Magnesium</keyword>
<dbReference type="GO" id="GO:0016887">
    <property type="term" value="F:ATP hydrolysis activity"/>
    <property type="evidence" value="ECO:0007669"/>
    <property type="project" value="InterPro"/>
</dbReference>
<evidence type="ECO:0000313" key="21">
    <source>
        <dbReference type="Proteomes" id="UP000275027"/>
    </source>
</evidence>
<dbReference type="CDD" id="cd02078">
    <property type="entry name" value="P-type_ATPase_K"/>
    <property type="match status" value="1"/>
</dbReference>
<dbReference type="InterPro" id="IPR006391">
    <property type="entry name" value="P-type_ATPase_bsu_IA"/>
</dbReference>
<reference evidence="19 21" key="2">
    <citation type="submission" date="2018-10" db="EMBL/GenBank/DDBJ databases">
        <title>Genomic Encyclopedia of Archaeal and Bacterial Type Strains, Phase II (KMG-II): from individual species to whole genera.</title>
        <authorList>
            <person name="Goeker M."/>
        </authorList>
    </citation>
    <scope>NUCLEOTIDE SEQUENCE [LARGE SCALE GENOMIC DNA]</scope>
    <source>
        <strain evidence="19 21">DSM 21886</strain>
    </source>
</reference>
<feature type="domain" description="P-type ATPase A" evidence="17">
    <location>
        <begin position="120"/>
        <end position="211"/>
    </location>
</feature>
<dbReference type="GO" id="GO:0008556">
    <property type="term" value="F:P-type potassium transmembrane transporter activity"/>
    <property type="evidence" value="ECO:0007669"/>
    <property type="project" value="UniProtKB-UniRule"/>
</dbReference>
<comment type="caution">
    <text evidence="19">The sequence shown here is derived from an EMBL/GenBank/DDBJ whole genome shotgun (WGS) entry which is preliminary data.</text>
</comment>
<dbReference type="RefSeq" id="WP_101472088.1">
    <property type="nucleotide sequence ID" value="NZ_PJND01000008.1"/>
</dbReference>
<dbReference type="InterPro" id="IPR036412">
    <property type="entry name" value="HAD-like_sf"/>
</dbReference>
<organism evidence="19 21">
    <name type="scientific">Flavobacterium lindanitolerans</name>
    <dbReference type="NCBI Taxonomy" id="428988"/>
    <lineage>
        <taxon>Bacteria</taxon>
        <taxon>Pseudomonadati</taxon>
        <taxon>Bacteroidota</taxon>
        <taxon>Flavobacteriia</taxon>
        <taxon>Flavobacteriales</taxon>
        <taxon>Flavobacteriaceae</taxon>
        <taxon>Flavobacterium</taxon>
    </lineage>
</organism>
<evidence type="ECO:0000256" key="9">
    <source>
        <dbReference type="ARBA" id="ARBA00022840"/>
    </source>
</evidence>
<dbReference type="PROSITE" id="PS01229">
    <property type="entry name" value="COF_2"/>
    <property type="match status" value="1"/>
</dbReference>
<dbReference type="GO" id="GO:0000287">
    <property type="term" value="F:magnesium ion binding"/>
    <property type="evidence" value="ECO:0007669"/>
    <property type="project" value="UniProtKB-UniRule"/>
</dbReference>
<keyword evidence="14 16" id="KW-0406">Ion transport</keyword>
<dbReference type="SFLD" id="SFLDG00002">
    <property type="entry name" value="C1.7:_P-type_atpase_like"/>
    <property type="match status" value="1"/>
</dbReference>
<dbReference type="InterPro" id="IPR023214">
    <property type="entry name" value="HAD_sf"/>
</dbReference>
<dbReference type="InterPro" id="IPR044492">
    <property type="entry name" value="P_typ_ATPase_HD_dom"/>
</dbReference>
<keyword evidence="2 16" id="KW-0813">Transport</keyword>
<dbReference type="SUPFAM" id="SSF81665">
    <property type="entry name" value="Calcium ATPase, transmembrane domain M"/>
    <property type="match status" value="1"/>
</dbReference>
<evidence type="ECO:0000256" key="1">
    <source>
        <dbReference type="ARBA" id="ARBA00004370"/>
    </source>
</evidence>
<feature type="binding site" evidence="16">
    <location>
        <position position="523"/>
    </location>
    <ligand>
        <name>Mg(2+)</name>
        <dbReference type="ChEBI" id="CHEBI:18420"/>
    </ligand>
</feature>
<dbReference type="Pfam" id="PF00702">
    <property type="entry name" value="Hydrolase"/>
    <property type="match status" value="1"/>
</dbReference>
<reference evidence="18 20" key="1">
    <citation type="submission" date="2017-12" db="EMBL/GenBank/DDBJ databases">
        <title>Genomic Encyclopedia of Type Strains, Phase III (KMG-III): the genomes of soil and plant-associated and newly described type strains.</title>
        <authorList>
            <person name="Whitman W."/>
        </authorList>
    </citation>
    <scope>NUCLEOTIDE SEQUENCE [LARGE SCALE GENOMIC DNA]</scope>
    <source>
        <strain evidence="18 20">IP-10</strain>
    </source>
</reference>
<feature type="transmembrane region" description="Helical" evidence="16">
    <location>
        <begin position="617"/>
        <end position="637"/>
    </location>
</feature>
<feature type="binding site" evidence="16">
    <location>
        <position position="519"/>
    </location>
    <ligand>
        <name>Mg(2+)</name>
        <dbReference type="ChEBI" id="CHEBI:18420"/>
    </ligand>
</feature>
<dbReference type="InterPro" id="IPR023299">
    <property type="entry name" value="ATPase_P-typ_cyto_dom_N"/>
</dbReference>
<proteinExistence type="inferred from homology"/>
<dbReference type="SFLD" id="SFLDF00027">
    <property type="entry name" value="p-type_atpase"/>
    <property type="match status" value="1"/>
</dbReference>
<dbReference type="InterPro" id="IPR059000">
    <property type="entry name" value="ATPase_P-type_domA"/>
</dbReference>
<keyword evidence="6 16" id="KW-0812">Transmembrane</keyword>
<dbReference type="EMBL" id="RCCB01000011">
    <property type="protein sequence ID" value="RLJ30605.1"/>
    <property type="molecule type" value="Genomic_DNA"/>
</dbReference>
<keyword evidence="4 16" id="KW-0633">Potassium transport</keyword>
<evidence type="ECO:0000313" key="18">
    <source>
        <dbReference type="EMBL" id="PKW20755.1"/>
    </source>
</evidence>
<dbReference type="EC" id="7.2.2.6" evidence="16"/>
<evidence type="ECO:0000256" key="5">
    <source>
        <dbReference type="ARBA" id="ARBA00022553"/>
    </source>
</evidence>
<dbReference type="AlphaFoldDB" id="A0A497UQ91"/>
<keyword evidence="3 16" id="KW-1003">Cell membrane</keyword>
<feature type="transmembrane region" description="Helical" evidence="16">
    <location>
        <begin position="35"/>
        <end position="56"/>
    </location>
</feature>
<dbReference type="PRINTS" id="PR00119">
    <property type="entry name" value="CATATPASE"/>
</dbReference>
<dbReference type="InterPro" id="IPR023298">
    <property type="entry name" value="ATPase_P-typ_TM_dom_sf"/>
</dbReference>
<dbReference type="Gene3D" id="2.70.150.10">
    <property type="entry name" value="Calcium-transporting ATPase, cytoplasmic transduction domain A"/>
    <property type="match status" value="1"/>
</dbReference>
<name>A0A497UQ91_9FLAO</name>
<comment type="function">
    <text evidence="16">Part of the high-affinity ATP-driven potassium transport (or Kdp) system, which catalyzes the hydrolysis of ATP coupled with the electrogenic transport of potassium into the cytoplasm. This subunit is responsible for energy coupling to the transport system and for the release of the potassium ions to the cytoplasm.</text>
</comment>
<dbReference type="GO" id="GO:0005886">
    <property type="term" value="C:plasma membrane"/>
    <property type="evidence" value="ECO:0007669"/>
    <property type="project" value="UniProtKB-SubCell"/>
</dbReference>
<dbReference type="Gene3D" id="3.40.1110.10">
    <property type="entry name" value="Calcium-transporting ATPase, cytoplasmic domain N"/>
    <property type="match status" value="1"/>
</dbReference>
<evidence type="ECO:0000259" key="17">
    <source>
        <dbReference type="Pfam" id="PF00122"/>
    </source>
</evidence>
<feature type="active site" description="4-aspartylphosphate intermediate" evidence="16">
    <location>
        <position position="310"/>
    </location>
</feature>
<evidence type="ECO:0000256" key="7">
    <source>
        <dbReference type="ARBA" id="ARBA00022723"/>
    </source>
</evidence>
<evidence type="ECO:0000256" key="4">
    <source>
        <dbReference type="ARBA" id="ARBA00022538"/>
    </source>
</evidence>
<dbReference type="NCBIfam" id="TIGR01497">
    <property type="entry name" value="kdpB"/>
    <property type="match status" value="1"/>
</dbReference>
<keyword evidence="5 16" id="KW-0597">Phosphoprotein</keyword>
<dbReference type="GO" id="GO:0005524">
    <property type="term" value="F:ATP binding"/>
    <property type="evidence" value="ECO:0007669"/>
    <property type="project" value="UniProtKB-UniRule"/>
</dbReference>
<dbReference type="Pfam" id="PF00122">
    <property type="entry name" value="E1-E2_ATPase"/>
    <property type="match status" value="1"/>
</dbReference>
<dbReference type="HAMAP" id="MF_00285">
    <property type="entry name" value="KdpB"/>
    <property type="match status" value="1"/>
</dbReference>
<evidence type="ECO:0000256" key="8">
    <source>
        <dbReference type="ARBA" id="ARBA00022741"/>
    </source>
</evidence>
<dbReference type="InterPro" id="IPR018303">
    <property type="entry name" value="ATPase_P-typ_P_site"/>
</dbReference>
<comment type="subunit">
    <text evidence="16">The system is composed of three essential subunits: KdpA, KdpB and KdpC.</text>
</comment>
<dbReference type="InterPro" id="IPR001757">
    <property type="entry name" value="P_typ_ATPase"/>
</dbReference>
<evidence type="ECO:0000256" key="6">
    <source>
        <dbReference type="ARBA" id="ARBA00022692"/>
    </source>
</evidence>
<evidence type="ECO:0000256" key="14">
    <source>
        <dbReference type="ARBA" id="ARBA00023065"/>
    </source>
</evidence>
<dbReference type="InterPro" id="IPR008250">
    <property type="entry name" value="ATPase_P-typ_transduc_dom_A_sf"/>
</dbReference>
<dbReference type="PROSITE" id="PS00154">
    <property type="entry name" value="ATPASE_E1_E2"/>
    <property type="match status" value="1"/>
</dbReference>
<keyword evidence="20" id="KW-1185">Reference proteome</keyword>